<dbReference type="InterPro" id="IPR011335">
    <property type="entry name" value="Restrct_endonuc-II-like"/>
</dbReference>
<evidence type="ECO:0000313" key="1">
    <source>
        <dbReference type="EMBL" id="PRP73351.1"/>
    </source>
</evidence>
<reference evidence="1 2" key="1">
    <citation type="journal article" date="2018" name="Genome Biol. Evol.">
        <title>Multiple Roots of Fruiting Body Formation in Amoebozoa.</title>
        <authorList>
            <person name="Hillmann F."/>
            <person name="Forbes G."/>
            <person name="Novohradska S."/>
            <person name="Ferling I."/>
            <person name="Riege K."/>
            <person name="Groth M."/>
            <person name="Westermann M."/>
            <person name="Marz M."/>
            <person name="Spaller T."/>
            <person name="Winckler T."/>
            <person name="Schaap P."/>
            <person name="Glockner G."/>
        </authorList>
    </citation>
    <scope>NUCLEOTIDE SEQUENCE [LARGE SCALE GENOMIC DNA]</scope>
    <source>
        <strain evidence="1 2">Jena</strain>
    </source>
</reference>
<keyword evidence="2" id="KW-1185">Reference proteome</keyword>
<organism evidence="1 2">
    <name type="scientific">Planoprotostelium fungivorum</name>
    <dbReference type="NCBI Taxonomy" id="1890364"/>
    <lineage>
        <taxon>Eukaryota</taxon>
        <taxon>Amoebozoa</taxon>
        <taxon>Evosea</taxon>
        <taxon>Variosea</taxon>
        <taxon>Cavosteliida</taxon>
        <taxon>Cavosteliaceae</taxon>
        <taxon>Planoprotostelium</taxon>
    </lineage>
</organism>
<dbReference type="InParanoid" id="A0A2P6MNS2"/>
<comment type="caution">
    <text evidence="1">The sequence shown here is derived from an EMBL/GenBank/DDBJ whole genome shotgun (WGS) entry which is preliminary data.</text>
</comment>
<dbReference type="SUPFAM" id="SSF52980">
    <property type="entry name" value="Restriction endonuclease-like"/>
    <property type="match status" value="1"/>
</dbReference>
<dbReference type="AlphaFoldDB" id="A0A2P6MNS2"/>
<name>A0A2P6MNS2_9EUKA</name>
<protein>
    <submittedName>
        <fullName evidence="1">Uncharacterized protein</fullName>
    </submittedName>
</protein>
<proteinExistence type="predicted"/>
<dbReference type="GO" id="GO:0006281">
    <property type="term" value="P:DNA repair"/>
    <property type="evidence" value="ECO:0007669"/>
    <property type="project" value="UniProtKB-ARBA"/>
</dbReference>
<evidence type="ECO:0000313" key="2">
    <source>
        <dbReference type="Proteomes" id="UP000241769"/>
    </source>
</evidence>
<dbReference type="EMBL" id="MDYQ01000620">
    <property type="protein sequence ID" value="PRP73351.1"/>
    <property type="molecule type" value="Genomic_DNA"/>
</dbReference>
<dbReference type="Proteomes" id="UP000241769">
    <property type="component" value="Unassembled WGS sequence"/>
</dbReference>
<gene>
    <name evidence="1" type="ORF">PROFUN_16585</name>
</gene>
<sequence>MTVFDYFRMCIPWISPLSFLSFSLKLWHSEHHRDTNKMDAKKKAQNYTFKEFEEHVASRMSQWGFKLARSETGTCIKCTITAECIRVCPDIRASHQGISFIIDAKRYTSNTILGSNVYDKLSRDMRKTGSSFGFLVAPKGTNSYQNASEDHPSITVLYWDGPYSTNWLDDLKKKLQ</sequence>
<accession>A0A2P6MNS2</accession>